<gene>
    <name evidence="2" type="ORF">B0H17DRAFT_1340572</name>
</gene>
<accession>A0AAD7FI80</accession>
<evidence type="ECO:0000313" key="3">
    <source>
        <dbReference type="Proteomes" id="UP001221757"/>
    </source>
</evidence>
<comment type="caution">
    <text evidence="2">The sequence shown here is derived from an EMBL/GenBank/DDBJ whole genome shotgun (WGS) entry which is preliminary data.</text>
</comment>
<dbReference type="Proteomes" id="UP001221757">
    <property type="component" value="Unassembled WGS sequence"/>
</dbReference>
<reference evidence="2" key="1">
    <citation type="submission" date="2023-03" db="EMBL/GenBank/DDBJ databases">
        <title>Massive genome expansion in bonnet fungi (Mycena s.s.) driven by repeated elements and novel gene families across ecological guilds.</title>
        <authorList>
            <consortium name="Lawrence Berkeley National Laboratory"/>
            <person name="Harder C.B."/>
            <person name="Miyauchi S."/>
            <person name="Viragh M."/>
            <person name="Kuo A."/>
            <person name="Thoen E."/>
            <person name="Andreopoulos B."/>
            <person name="Lu D."/>
            <person name="Skrede I."/>
            <person name="Drula E."/>
            <person name="Henrissat B."/>
            <person name="Morin E."/>
            <person name="Kohler A."/>
            <person name="Barry K."/>
            <person name="LaButti K."/>
            <person name="Morin E."/>
            <person name="Salamov A."/>
            <person name="Lipzen A."/>
            <person name="Mereny Z."/>
            <person name="Hegedus B."/>
            <person name="Baldrian P."/>
            <person name="Stursova M."/>
            <person name="Weitz H."/>
            <person name="Taylor A."/>
            <person name="Grigoriev I.V."/>
            <person name="Nagy L.G."/>
            <person name="Martin F."/>
            <person name="Kauserud H."/>
        </authorList>
    </citation>
    <scope>NUCLEOTIDE SEQUENCE</scope>
    <source>
        <strain evidence="2">CBHHK067</strain>
    </source>
</reference>
<feature type="compositionally biased region" description="Low complexity" evidence="1">
    <location>
        <begin position="179"/>
        <end position="189"/>
    </location>
</feature>
<keyword evidence="3" id="KW-1185">Reference proteome</keyword>
<name>A0AAD7FI80_MYCRO</name>
<dbReference type="AlphaFoldDB" id="A0AAD7FI80"/>
<organism evidence="2 3">
    <name type="scientific">Mycena rosella</name>
    <name type="common">Pink bonnet</name>
    <name type="synonym">Agaricus rosellus</name>
    <dbReference type="NCBI Taxonomy" id="1033263"/>
    <lineage>
        <taxon>Eukaryota</taxon>
        <taxon>Fungi</taxon>
        <taxon>Dikarya</taxon>
        <taxon>Basidiomycota</taxon>
        <taxon>Agaricomycotina</taxon>
        <taxon>Agaricomycetes</taxon>
        <taxon>Agaricomycetidae</taxon>
        <taxon>Agaricales</taxon>
        <taxon>Marasmiineae</taxon>
        <taxon>Mycenaceae</taxon>
        <taxon>Mycena</taxon>
    </lineage>
</organism>
<evidence type="ECO:0000256" key="1">
    <source>
        <dbReference type="SAM" id="MobiDB-lite"/>
    </source>
</evidence>
<evidence type="ECO:0000313" key="2">
    <source>
        <dbReference type="EMBL" id="KAJ7621854.1"/>
    </source>
</evidence>
<feature type="region of interest" description="Disordered" evidence="1">
    <location>
        <begin position="139"/>
        <end position="225"/>
    </location>
</feature>
<feature type="compositionally biased region" description="Basic and acidic residues" evidence="1">
    <location>
        <begin position="204"/>
        <end position="216"/>
    </location>
</feature>
<feature type="compositionally biased region" description="Basic and acidic residues" evidence="1">
    <location>
        <begin position="38"/>
        <end position="58"/>
    </location>
</feature>
<dbReference type="EMBL" id="JARKIE010000658">
    <property type="protein sequence ID" value="KAJ7621854.1"/>
    <property type="molecule type" value="Genomic_DNA"/>
</dbReference>
<sequence length="225" mass="24968">MPNQDESTADPDQTYHCFCAKYCGIPGGQWKKKSTYHRHQEIERENQTSEIPVREHQRGNQTGRRTRSQRRSEHDSDDSDAGVSNAASIIQDDFEQEMPVDDSVLSLLNDPSIGQAAHPMAHSTHFFHPRKMEVVLMRGQTKLSGQSDQPVAHLYTPRPVSFTPPPVDAAFPTYTSKAPSSPSSNPSSPGGEGSTDSEGASSGARERTNRDRDKTWRLFVVSMEA</sequence>
<protein>
    <submittedName>
        <fullName evidence="2">Uncharacterized protein</fullName>
    </submittedName>
</protein>
<proteinExistence type="predicted"/>
<feature type="region of interest" description="Disordered" evidence="1">
    <location>
        <begin position="30"/>
        <end position="97"/>
    </location>
</feature>